<reference evidence="4 5" key="1">
    <citation type="submission" date="2017-05" db="EMBL/GenBank/DDBJ databases">
        <title>Isolation of Rhodococcus sp. S2-17 biodegrading of BP-3.</title>
        <authorList>
            <person name="Lee Y."/>
            <person name="Kim K.H."/>
            <person name="Chun B.H."/>
            <person name="Jung H.S."/>
            <person name="Jeon C.O."/>
        </authorList>
    </citation>
    <scope>NUCLEOTIDE SEQUENCE [LARGE SCALE GENOMIC DNA]</scope>
    <source>
        <strain evidence="4 5">S2-17</strain>
        <plasmid evidence="5">prb98</plasmid>
    </source>
</reference>
<dbReference type="PANTHER" id="PTHR33055">
    <property type="entry name" value="TRANSPOSASE FOR INSERTION SEQUENCE ELEMENT IS1111A"/>
    <property type="match status" value="1"/>
</dbReference>
<proteinExistence type="predicted"/>
<dbReference type="KEGG" id="roz:CBI38_34310"/>
<dbReference type="InterPro" id="IPR002525">
    <property type="entry name" value="Transp_IS110-like_N"/>
</dbReference>
<geneLocation type="plasmid" evidence="5">
    <name>prb98</name>
</geneLocation>
<accession>A0A2S2C6H6</accession>
<dbReference type="AlphaFoldDB" id="A0A2S2C6H6"/>
<dbReference type="GO" id="GO:0004803">
    <property type="term" value="F:transposase activity"/>
    <property type="evidence" value="ECO:0007669"/>
    <property type="project" value="InterPro"/>
</dbReference>
<dbReference type="RefSeq" id="WP_109335917.1">
    <property type="nucleotide sequence ID" value="NZ_CP021355.1"/>
</dbReference>
<dbReference type="PANTHER" id="PTHR33055:SF16">
    <property type="entry name" value="TRANSPOSASE FOR INSERTION SEQUENCE ELEMENT IS1547"/>
    <property type="match status" value="1"/>
</dbReference>
<evidence type="ECO:0000313" key="5">
    <source>
        <dbReference type="Proteomes" id="UP000245711"/>
    </source>
</evidence>
<keyword evidence="4" id="KW-0614">Plasmid</keyword>
<dbReference type="GO" id="GO:0006313">
    <property type="term" value="P:DNA transposition"/>
    <property type="evidence" value="ECO:0007669"/>
    <property type="project" value="InterPro"/>
</dbReference>
<evidence type="ECO:0000256" key="1">
    <source>
        <dbReference type="SAM" id="Coils"/>
    </source>
</evidence>
<sequence length="353" mass="38474">MIVIGIDPHKSTHTATAVDPATNTDLGSIRIDATLTGYKKLIAWAKSWPQRQWAVENAYGLGHHLAQWLLVLGEVTLDVPTTATARVRGLSRGGRRKNDRIDAAAAACVAAAQGDARPVDPEGPTDILSLLDERRTNLSGSRTRIVNQLHALLRQLLAGGAPTSLTAAAATALLRGFRARSEVDRVRVGLCRDLIADVRRLDDQLAANEKQMTHALDEHGTRLREVDGIGAVTAARLIGRTGRPDRFPTAAAFANYNGSAPVQIASADTDRHRLSRYGDRQLNSALYTVAVVQIRMPASAGRAYYDKKIAEGRKPAAARRALKRHLSDHVWRIMLADEKLRLRPERNQSARAA</sequence>
<feature type="coiled-coil region" evidence="1">
    <location>
        <begin position="191"/>
        <end position="218"/>
    </location>
</feature>
<dbReference type="Proteomes" id="UP000245711">
    <property type="component" value="Plasmid pRB98"/>
</dbReference>
<name>A0A2S2C6H6_9NOCA</name>
<dbReference type="Pfam" id="PF02371">
    <property type="entry name" value="Transposase_20"/>
    <property type="match status" value="1"/>
</dbReference>
<gene>
    <name evidence="4" type="ORF">CBI38_34310</name>
</gene>
<protein>
    <submittedName>
        <fullName evidence="4">IS110 family transposase</fullName>
    </submittedName>
</protein>
<dbReference type="Pfam" id="PF01548">
    <property type="entry name" value="DEDD_Tnp_IS110"/>
    <property type="match status" value="1"/>
</dbReference>
<keyword evidence="5" id="KW-1185">Reference proteome</keyword>
<dbReference type="InterPro" id="IPR047650">
    <property type="entry name" value="Transpos_IS110"/>
</dbReference>
<organism evidence="4 5">
    <name type="scientific">Rhodococcus oxybenzonivorans</name>
    <dbReference type="NCBI Taxonomy" id="1990687"/>
    <lineage>
        <taxon>Bacteria</taxon>
        <taxon>Bacillati</taxon>
        <taxon>Actinomycetota</taxon>
        <taxon>Actinomycetes</taxon>
        <taxon>Mycobacteriales</taxon>
        <taxon>Nocardiaceae</taxon>
        <taxon>Rhodococcus</taxon>
    </lineage>
</organism>
<dbReference type="OrthoDB" id="4337860at2"/>
<dbReference type="InterPro" id="IPR003346">
    <property type="entry name" value="Transposase_20"/>
</dbReference>
<evidence type="ECO:0000259" key="2">
    <source>
        <dbReference type="Pfam" id="PF01548"/>
    </source>
</evidence>
<dbReference type="NCBIfam" id="NF033542">
    <property type="entry name" value="transpos_IS110"/>
    <property type="match status" value="1"/>
</dbReference>
<dbReference type="GO" id="GO:0003677">
    <property type="term" value="F:DNA binding"/>
    <property type="evidence" value="ECO:0007669"/>
    <property type="project" value="InterPro"/>
</dbReference>
<evidence type="ECO:0000259" key="3">
    <source>
        <dbReference type="Pfam" id="PF02371"/>
    </source>
</evidence>
<dbReference type="EMBL" id="CP021355">
    <property type="protein sequence ID" value="AWK76465.1"/>
    <property type="molecule type" value="Genomic_DNA"/>
</dbReference>
<keyword evidence="1" id="KW-0175">Coiled coil</keyword>
<evidence type="ECO:0000313" key="4">
    <source>
        <dbReference type="EMBL" id="AWK76465.1"/>
    </source>
</evidence>
<feature type="domain" description="Transposase IS110-like N-terminal" evidence="2">
    <location>
        <begin position="4"/>
        <end position="156"/>
    </location>
</feature>
<feature type="domain" description="Transposase IS116/IS110/IS902 C-terminal" evidence="3">
    <location>
        <begin position="221"/>
        <end position="305"/>
    </location>
</feature>